<dbReference type="InterPro" id="IPR011990">
    <property type="entry name" value="TPR-like_helical_dom_sf"/>
</dbReference>
<evidence type="ECO:0000256" key="5">
    <source>
        <dbReference type="ARBA" id="ARBA00038253"/>
    </source>
</evidence>
<comment type="similarity">
    <text evidence="5">Belongs to the Rap family.</text>
</comment>
<dbReference type="PANTHER" id="PTHR46630">
    <property type="entry name" value="TETRATRICOPEPTIDE REPEAT PROTEIN 29"/>
    <property type="match status" value="1"/>
</dbReference>
<keyword evidence="8" id="KW-1185">Reference proteome</keyword>
<protein>
    <submittedName>
        <fullName evidence="7">Tetratricopeptide repeat-containing protein</fullName>
    </submittedName>
</protein>
<dbReference type="PANTHER" id="PTHR46630:SF1">
    <property type="entry name" value="TETRATRICOPEPTIDE REPEAT PROTEIN 29"/>
    <property type="match status" value="1"/>
</dbReference>
<dbReference type="SUPFAM" id="SSF48452">
    <property type="entry name" value="TPR-like"/>
    <property type="match status" value="2"/>
</dbReference>
<dbReference type="AlphaFoldDB" id="A0A1M6NFQ2"/>
<reference evidence="8" key="1">
    <citation type="submission" date="2016-11" db="EMBL/GenBank/DDBJ databases">
        <authorList>
            <person name="Varghese N."/>
            <person name="Submissions S."/>
        </authorList>
    </citation>
    <scope>NUCLEOTIDE SEQUENCE [LARGE SCALE GENOMIC DNA]</scope>
    <source>
        <strain evidence="8">DSM 26349</strain>
    </source>
</reference>
<dbReference type="STRING" id="797419.SAMN05216556_1262"/>
<feature type="repeat" description="TPR" evidence="6">
    <location>
        <begin position="111"/>
        <end position="144"/>
    </location>
</feature>
<evidence type="ECO:0000256" key="1">
    <source>
        <dbReference type="ARBA" id="ARBA00004496"/>
    </source>
</evidence>
<evidence type="ECO:0000256" key="2">
    <source>
        <dbReference type="ARBA" id="ARBA00022490"/>
    </source>
</evidence>
<evidence type="ECO:0000313" key="7">
    <source>
        <dbReference type="EMBL" id="SHJ94530.1"/>
    </source>
</evidence>
<evidence type="ECO:0000256" key="4">
    <source>
        <dbReference type="ARBA" id="ARBA00022803"/>
    </source>
</evidence>
<dbReference type="InterPro" id="IPR019734">
    <property type="entry name" value="TPR_rpt"/>
</dbReference>
<dbReference type="GO" id="GO:0005737">
    <property type="term" value="C:cytoplasm"/>
    <property type="evidence" value="ECO:0007669"/>
    <property type="project" value="UniProtKB-SubCell"/>
</dbReference>
<keyword evidence="3" id="KW-0677">Repeat</keyword>
<proteinExistence type="inferred from homology"/>
<evidence type="ECO:0000256" key="3">
    <source>
        <dbReference type="ARBA" id="ARBA00022737"/>
    </source>
</evidence>
<dbReference type="EMBL" id="FQYV01000034">
    <property type="protein sequence ID" value="SHJ94530.1"/>
    <property type="molecule type" value="Genomic_DNA"/>
</dbReference>
<gene>
    <name evidence="7" type="ORF">SAMN04487908_1342</name>
</gene>
<evidence type="ECO:0000256" key="6">
    <source>
        <dbReference type="PROSITE-ProRule" id="PRU00339"/>
    </source>
</evidence>
<dbReference type="Pfam" id="PF13181">
    <property type="entry name" value="TPR_8"/>
    <property type="match status" value="2"/>
</dbReference>
<dbReference type="SMART" id="SM00028">
    <property type="entry name" value="TPR"/>
    <property type="match status" value="5"/>
</dbReference>
<evidence type="ECO:0000313" key="8">
    <source>
        <dbReference type="Proteomes" id="UP000184172"/>
    </source>
</evidence>
<dbReference type="Gene3D" id="1.25.40.10">
    <property type="entry name" value="Tetratricopeptide repeat domain"/>
    <property type="match status" value="2"/>
</dbReference>
<name>A0A1M6NFQ2_9FLAO</name>
<dbReference type="PROSITE" id="PS50005">
    <property type="entry name" value="TPR"/>
    <property type="match status" value="1"/>
</dbReference>
<comment type="subcellular location">
    <subcellularLocation>
        <location evidence="1">Cytoplasm</location>
    </subcellularLocation>
</comment>
<sequence>MLITCFSNGQQAKVDSLKVVLETVHNKSDRLEILKEICKKASEINILEKTHVYYDELFSIAQEIDDEETMAFGYHLLLREYEKKRDSIKALEYFHKAHKINLKRKDSLGIVKDYNALGGIYNKFQQYKKAEEAYLKALDICKNNNFDYIGKVYINLGIVKQNQRDYSRSTEYALLARENAFDIKNKEQESSSLGIIAGNYMWTDNDKKAEEYYLKALDISEKEDYFLPNLNNYRGLATTYSRLGASEKALEYNFKALDLVENYGDKLYKLDILLNIATAYNRAGSIKESYTYYDKALEIANELDSNVGKNVIRINVTLLKVNEGKYQEAEKIILKALNDTIDRNALPETHERSAYILLSMIYEGKKDYKRSLLYHKKYFSLAYDILSKSQLKNVAEFDTKYQTEKKEKENLTLKQQNAEQALLMEKAKNQKMVIGGGLLISLVGL</sequence>
<dbReference type="InterPro" id="IPR051476">
    <property type="entry name" value="Bac_ResReg_Asp_Phosphatase"/>
</dbReference>
<keyword evidence="2" id="KW-0963">Cytoplasm</keyword>
<keyword evidence="4 6" id="KW-0802">TPR repeat</keyword>
<dbReference type="Pfam" id="PF13424">
    <property type="entry name" value="TPR_12"/>
    <property type="match status" value="1"/>
</dbReference>
<accession>A0A1M6NFQ2</accession>
<dbReference type="Proteomes" id="UP000184172">
    <property type="component" value="Unassembled WGS sequence"/>
</dbReference>
<organism evidence="7 8">
    <name type="scientific">Aequorivita viscosa</name>
    <dbReference type="NCBI Taxonomy" id="797419"/>
    <lineage>
        <taxon>Bacteria</taxon>
        <taxon>Pseudomonadati</taxon>
        <taxon>Bacteroidota</taxon>
        <taxon>Flavobacteriia</taxon>
        <taxon>Flavobacteriales</taxon>
        <taxon>Flavobacteriaceae</taxon>
        <taxon>Aequorivita</taxon>
    </lineage>
</organism>